<dbReference type="PANTHER" id="PTHR43823">
    <property type="entry name" value="SPORULATION PROTEIN YKVU"/>
    <property type="match status" value="1"/>
</dbReference>
<dbReference type="PANTHER" id="PTHR43823:SF3">
    <property type="entry name" value="MULTIDRUG EXPORT PROTEIN MEPA"/>
    <property type="match status" value="1"/>
</dbReference>
<comment type="caution">
    <text evidence="8">The sequence shown here is derived from an EMBL/GenBank/DDBJ whole genome shotgun (WGS) entry which is preliminary data.</text>
</comment>
<evidence type="ECO:0000256" key="5">
    <source>
        <dbReference type="ARBA" id="ARBA00022989"/>
    </source>
</evidence>
<dbReference type="Pfam" id="PF01554">
    <property type="entry name" value="MatE"/>
    <property type="match status" value="2"/>
</dbReference>
<feature type="transmembrane region" description="Helical" evidence="7">
    <location>
        <begin position="275"/>
        <end position="299"/>
    </location>
</feature>
<dbReference type="InterPro" id="IPR002528">
    <property type="entry name" value="MATE_fam"/>
</dbReference>
<evidence type="ECO:0000313" key="8">
    <source>
        <dbReference type="EMBL" id="MDM8200737.1"/>
    </source>
</evidence>
<feature type="transmembrane region" description="Helical" evidence="7">
    <location>
        <begin position="192"/>
        <end position="213"/>
    </location>
</feature>
<feature type="transmembrane region" description="Helical" evidence="7">
    <location>
        <begin position="354"/>
        <end position="371"/>
    </location>
</feature>
<reference evidence="9" key="1">
    <citation type="submission" date="2023-06" db="EMBL/GenBank/DDBJ databases">
        <title>Identification and characterization of horizontal gene transfer across gut microbiota members of farm animals based on homology search.</title>
        <authorList>
            <person name="Zeman M."/>
            <person name="Kubasova T."/>
            <person name="Jahodarova E."/>
            <person name="Nykrynova M."/>
            <person name="Rychlik I."/>
        </authorList>
    </citation>
    <scope>NUCLEOTIDE SEQUENCE [LARGE SCALE GENOMIC DNA]</scope>
    <source>
        <strain evidence="9">ET340</strain>
    </source>
</reference>
<keyword evidence="3" id="KW-1003">Cell membrane</keyword>
<evidence type="ECO:0000256" key="4">
    <source>
        <dbReference type="ARBA" id="ARBA00022692"/>
    </source>
</evidence>
<feature type="transmembrane region" description="Helical" evidence="7">
    <location>
        <begin position="243"/>
        <end position="263"/>
    </location>
</feature>
<reference evidence="8 9" key="2">
    <citation type="submission" date="2023-06" db="EMBL/GenBank/DDBJ databases">
        <title>Identification and characterization of horizontal gene transfer across gut microbiota members of farm animals based on homology search.</title>
        <authorList>
            <person name="Schwarzerova J."/>
            <person name="Nykrynova M."/>
            <person name="Jureckova K."/>
            <person name="Cejkova D."/>
            <person name="Rychlik I."/>
        </authorList>
    </citation>
    <scope>NUCLEOTIDE SEQUENCE [LARGE SCALE GENOMIC DNA]</scope>
    <source>
        <strain evidence="8 9">ET340</strain>
    </source>
</reference>
<feature type="transmembrane region" description="Helical" evidence="7">
    <location>
        <begin position="53"/>
        <end position="71"/>
    </location>
</feature>
<feature type="transmembrane region" description="Helical" evidence="7">
    <location>
        <begin position="92"/>
        <end position="114"/>
    </location>
</feature>
<dbReference type="RefSeq" id="WP_289599447.1">
    <property type="nucleotide sequence ID" value="NZ_JAUDCL010000007.1"/>
</dbReference>
<dbReference type="InterPro" id="IPR051327">
    <property type="entry name" value="MATE_MepA_subfamily"/>
</dbReference>
<evidence type="ECO:0000313" key="9">
    <source>
        <dbReference type="Proteomes" id="UP001529380"/>
    </source>
</evidence>
<evidence type="ECO:0000256" key="3">
    <source>
        <dbReference type="ARBA" id="ARBA00022475"/>
    </source>
</evidence>
<name>A0ABT7UPB4_9FIRM</name>
<accession>A0ABT7UPB4</accession>
<comment type="subcellular location">
    <subcellularLocation>
        <location evidence="1">Cell membrane</location>
        <topology evidence="1">Multi-pass membrane protein</topology>
    </subcellularLocation>
</comment>
<feature type="transmembrane region" description="Helical" evidence="7">
    <location>
        <begin position="12"/>
        <end position="33"/>
    </location>
</feature>
<evidence type="ECO:0000256" key="2">
    <source>
        <dbReference type="ARBA" id="ARBA00022448"/>
    </source>
</evidence>
<keyword evidence="6 7" id="KW-0472">Membrane</keyword>
<dbReference type="InterPro" id="IPR048279">
    <property type="entry name" value="MdtK-like"/>
</dbReference>
<feature type="transmembrane region" description="Helical" evidence="7">
    <location>
        <begin position="413"/>
        <end position="435"/>
    </location>
</feature>
<keyword evidence="4 7" id="KW-0812">Transmembrane</keyword>
<sequence>MKRAISQEFSFWRLLAFSVPAVAMLVVSSLYTAVDGVFVSRFVGSDGLSAINIVLPLDTLAFGVGIMFGTGTSAIVGRKLGQGEAKAADEDLTLATLAAGVLGAALSVLGLVFLEPLVRLLGASDRLLPYCVEYGRILFGSAFFTVIQVMYQALFITAGRGRIALWLTVGSGVLNLVLDWLLIGVLDMGMTGAALGTVSGRILGGLFPIFYFLKDRSTLRFRRPRWDPGMLALAMGNGSSEMVSNLAISVTTLLFNLSMLALAGEDGLAAMTIVLYAQFVYTAVSMGFATSAAPVISYHFGSGNTRYLQRLFRYCLGAIGLITAAMMAAAMLFARPLIGLFTPPGGAVFELSLHGFWVFLWNFLFAGFNIFSSSLFTALSNGAVSALISFLRTLVFVVGSILLLPRLLGLDGIWLAIPVAEGLTFLIAATLVIRYGREPYHYLR</sequence>
<proteinExistence type="predicted"/>
<dbReference type="Proteomes" id="UP001529380">
    <property type="component" value="Unassembled WGS sequence"/>
</dbReference>
<keyword evidence="9" id="KW-1185">Reference proteome</keyword>
<feature type="transmembrane region" description="Helical" evidence="7">
    <location>
        <begin position="163"/>
        <end position="186"/>
    </location>
</feature>
<evidence type="ECO:0000256" key="7">
    <source>
        <dbReference type="SAM" id="Phobius"/>
    </source>
</evidence>
<feature type="transmembrane region" description="Helical" evidence="7">
    <location>
        <begin position="134"/>
        <end position="156"/>
    </location>
</feature>
<evidence type="ECO:0000256" key="6">
    <source>
        <dbReference type="ARBA" id="ARBA00023136"/>
    </source>
</evidence>
<evidence type="ECO:0000256" key="1">
    <source>
        <dbReference type="ARBA" id="ARBA00004651"/>
    </source>
</evidence>
<organism evidence="8 9">
    <name type="scientific">Allofournierella massiliensis</name>
    <dbReference type="NCBI Taxonomy" id="1650663"/>
    <lineage>
        <taxon>Bacteria</taxon>
        <taxon>Bacillati</taxon>
        <taxon>Bacillota</taxon>
        <taxon>Clostridia</taxon>
        <taxon>Eubacteriales</taxon>
        <taxon>Oscillospiraceae</taxon>
        <taxon>Allofournierella</taxon>
    </lineage>
</organism>
<dbReference type="PIRSF" id="PIRSF006603">
    <property type="entry name" value="DinF"/>
    <property type="match status" value="1"/>
</dbReference>
<keyword evidence="5 7" id="KW-1133">Transmembrane helix</keyword>
<keyword evidence="2" id="KW-0813">Transport</keyword>
<dbReference type="EMBL" id="JAUDCL010000007">
    <property type="protein sequence ID" value="MDM8200737.1"/>
    <property type="molecule type" value="Genomic_DNA"/>
</dbReference>
<gene>
    <name evidence="8" type="ORF">QUW08_05420</name>
</gene>
<feature type="transmembrane region" description="Helical" evidence="7">
    <location>
        <begin position="383"/>
        <end position="407"/>
    </location>
</feature>
<feature type="transmembrane region" description="Helical" evidence="7">
    <location>
        <begin position="311"/>
        <end position="334"/>
    </location>
</feature>
<protein>
    <submittedName>
        <fullName evidence="8">MATE family efflux transporter</fullName>
    </submittedName>
</protein>
<reference evidence="8 9" key="3">
    <citation type="submission" date="2023-06" db="EMBL/GenBank/DDBJ databases">
        <authorList>
            <person name="Zeman M."/>
            <person name="Kubasova T."/>
            <person name="Jahodarova E."/>
            <person name="Nykrynova M."/>
            <person name="Rychlik I."/>
        </authorList>
    </citation>
    <scope>NUCLEOTIDE SEQUENCE [LARGE SCALE GENOMIC DNA]</scope>
    <source>
        <strain evidence="8 9">ET340</strain>
    </source>
</reference>